<evidence type="ECO:0000313" key="2">
    <source>
        <dbReference type="EMBL" id="PKQ70220.1"/>
    </source>
</evidence>
<organism evidence="2 3">
    <name type="scientific">Raineya orbicola</name>
    <dbReference type="NCBI Taxonomy" id="2016530"/>
    <lineage>
        <taxon>Bacteria</taxon>
        <taxon>Pseudomonadati</taxon>
        <taxon>Bacteroidota</taxon>
        <taxon>Cytophagia</taxon>
        <taxon>Cytophagales</taxon>
        <taxon>Raineyaceae</taxon>
        <taxon>Raineya</taxon>
    </lineage>
</organism>
<evidence type="ECO:0000259" key="1">
    <source>
        <dbReference type="Pfam" id="PF07728"/>
    </source>
</evidence>
<dbReference type="RefSeq" id="WP_101358007.1">
    <property type="nucleotide sequence ID" value="NZ_NKXO01000009.1"/>
</dbReference>
<dbReference type="GO" id="GO:0016887">
    <property type="term" value="F:ATP hydrolysis activity"/>
    <property type="evidence" value="ECO:0007669"/>
    <property type="project" value="InterPro"/>
</dbReference>
<comment type="caution">
    <text evidence="2">The sequence shown here is derived from an EMBL/GenBank/DDBJ whole genome shotgun (WGS) entry which is preliminary data.</text>
</comment>
<dbReference type="Proteomes" id="UP000233387">
    <property type="component" value="Unassembled WGS sequence"/>
</dbReference>
<evidence type="ECO:0000313" key="3">
    <source>
        <dbReference type="Proteomes" id="UP000233387"/>
    </source>
</evidence>
<dbReference type="PANTHER" id="PTHR37291:SF1">
    <property type="entry name" value="TYPE IV METHYL-DIRECTED RESTRICTION ENZYME ECOKMCRB SUBUNIT"/>
    <property type="match status" value="1"/>
</dbReference>
<dbReference type="InterPro" id="IPR027417">
    <property type="entry name" value="P-loop_NTPase"/>
</dbReference>
<feature type="domain" description="ATPase dynein-related AAA" evidence="1">
    <location>
        <begin position="173"/>
        <end position="301"/>
    </location>
</feature>
<dbReference type="Pfam" id="PF07728">
    <property type="entry name" value="AAA_5"/>
    <property type="match status" value="1"/>
</dbReference>
<dbReference type="AlphaFoldDB" id="A0A2N3IIP6"/>
<accession>A0A2N3IIP6</accession>
<proteinExistence type="predicted"/>
<dbReference type="SUPFAM" id="SSF52540">
    <property type="entry name" value="P-loop containing nucleoside triphosphate hydrolases"/>
    <property type="match status" value="1"/>
</dbReference>
<sequence length="422" mass="49140">MNLNYKTKDFFFPIFTILKETNKPLKPSEVAQTIIQDLPLDRKSEFWTMVRLKLKNRILQASNYLAEAGIIHTTKKNPYQKKGWFLTEYGKQLKVNEEELIREVKQNIRKKNPQQNFNIITKKTFVPKVISRKKREQTTTFSKNTILYGPPATGKTSKAIEMAIGILGLDKLKNTDAKKALRELQGKQFEMISLHPNYRYEHFLEDIDAKGKIKDGILKKIATKARNEYKNNPEKPANFVLIIDEMHRSEPAEIFGETISLLGADKRLGQDNEIQVALAYSGEIFALPPNLYIIGTINIAEIDYQTDSSFLQHFEMIPVYPRYDHINLAYADFLKELNRKISYYKGSDFMFGHGYFMQNAESLDFLRILNHQVIPTLRFYFEPKELVQEILQTALEEAESTKGKFEVLENERLHLEVIRVSW</sequence>
<keyword evidence="3" id="KW-1185">Reference proteome</keyword>
<gene>
    <name evidence="2" type="ORF">Rain11_0741</name>
</gene>
<dbReference type="InterPro" id="IPR011704">
    <property type="entry name" value="ATPase_dyneun-rel_AAA"/>
</dbReference>
<dbReference type="InterPro" id="IPR052934">
    <property type="entry name" value="Methyl-DNA_Rec/Restrict_Enz"/>
</dbReference>
<dbReference type="OrthoDB" id="9781481at2"/>
<protein>
    <submittedName>
        <fullName evidence="2">Mrr N-terminal domain</fullName>
    </submittedName>
</protein>
<dbReference type="PANTHER" id="PTHR37291">
    <property type="entry name" value="5-METHYLCYTOSINE-SPECIFIC RESTRICTION ENZYME B"/>
    <property type="match status" value="1"/>
</dbReference>
<reference evidence="2 3" key="1">
    <citation type="submission" date="2017-06" db="EMBL/GenBank/DDBJ databases">
        <title>Raineya orbicola gen. nov., sp. nov. a slightly thermophilic bacterium of the phylum Bacteroidetes and the description of Raineyaceae fam. nov.</title>
        <authorList>
            <person name="Albuquerque L."/>
            <person name="Polonia A.R.M."/>
            <person name="Barroso C."/>
            <person name="Froufe H.J.C."/>
            <person name="Lage O."/>
            <person name="Lobo-Da-Cunha A."/>
            <person name="Egas C."/>
            <person name="Da Costa M.S."/>
        </authorList>
    </citation>
    <scope>NUCLEOTIDE SEQUENCE [LARGE SCALE GENOMIC DNA]</scope>
    <source>
        <strain evidence="2 3">SPSPC-11</strain>
    </source>
</reference>
<dbReference type="EMBL" id="NKXO01000009">
    <property type="protein sequence ID" value="PKQ70220.1"/>
    <property type="molecule type" value="Genomic_DNA"/>
</dbReference>
<dbReference type="Gene3D" id="3.40.50.300">
    <property type="entry name" value="P-loop containing nucleotide triphosphate hydrolases"/>
    <property type="match status" value="1"/>
</dbReference>
<dbReference type="GO" id="GO:0005524">
    <property type="term" value="F:ATP binding"/>
    <property type="evidence" value="ECO:0007669"/>
    <property type="project" value="InterPro"/>
</dbReference>
<name>A0A2N3IIP6_9BACT</name>